<comment type="caution">
    <text evidence="3">The sequence shown here is derived from an EMBL/GenBank/DDBJ whole genome shotgun (WGS) entry which is preliminary data.</text>
</comment>
<evidence type="ECO:0000256" key="2">
    <source>
        <dbReference type="SAM" id="Phobius"/>
    </source>
</evidence>
<feature type="region of interest" description="Disordered" evidence="1">
    <location>
        <begin position="78"/>
        <end position="99"/>
    </location>
</feature>
<sequence length="222" mass="24357">MLGVKIAIPFVAAVVIIAAVLAFIFIRRKRRNDKTQSAKALNSLHNVPGGGKHVYSADNVACTPDYDMALEDREYNYDQSNSSEKGLSDYTYAKPTNGHQVSREKIGGMQNVAASSDTEYDYTCGKQMSLVGHDQAVYNHLGHGQPMSSTNVNDSTYDTNQLPILKCKSDPSDYDHVGRGVAKITDNHGDEKSYDHLPNPDQSLPRGNSQPFDPTYNQLGSV</sequence>
<organism evidence="3 4">
    <name type="scientific">Dreissena polymorpha</name>
    <name type="common">Zebra mussel</name>
    <name type="synonym">Mytilus polymorpha</name>
    <dbReference type="NCBI Taxonomy" id="45954"/>
    <lineage>
        <taxon>Eukaryota</taxon>
        <taxon>Metazoa</taxon>
        <taxon>Spiralia</taxon>
        <taxon>Lophotrochozoa</taxon>
        <taxon>Mollusca</taxon>
        <taxon>Bivalvia</taxon>
        <taxon>Autobranchia</taxon>
        <taxon>Heteroconchia</taxon>
        <taxon>Euheterodonta</taxon>
        <taxon>Imparidentia</taxon>
        <taxon>Neoheterodontei</taxon>
        <taxon>Myida</taxon>
        <taxon>Dreissenoidea</taxon>
        <taxon>Dreissenidae</taxon>
        <taxon>Dreissena</taxon>
    </lineage>
</organism>
<evidence type="ECO:0000313" key="3">
    <source>
        <dbReference type="EMBL" id="KAH3694688.1"/>
    </source>
</evidence>
<reference evidence="3" key="2">
    <citation type="submission" date="2020-11" db="EMBL/GenBank/DDBJ databases">
        <authorList>
            <person name="McCartney M.A."/>
            <person name="Auch B."/>
            <person name="Kono T."/>
            <person name="Mallez S."/>
            <person name="Becker A."/>
            <person name="Gohl D.M."/>
            <person name="Silverstein K.A.T."/>
            <person name="Koren S."/>
            <person name="Bechman K.B."/>
            <person name="Herman A."/>
            <person name="Abrahante J.E."/>
            <person name="Garbe J."/>
        </authorList>
    </citation>
    <scope>NUCLEOTIDE SEQUENCE</scope>
    <source>
        <strain evidence="3">Duluth1</strain>
        <tissue evidence="3">Whole animal</tissue>
    </source>
</reference>
<keyword evidence="2" id="KW-0812">Transmembrane</keyword>
<keyword evidence="2" id="KW-1133">Transmembrane helix</keyword>
<gene>
    <name evidence="3" type="ORF">DPMN_082129</name>
</gene>
<feature type="region of interest" description="Disordered" evidence="1">
    <location>
        <begin position="178"/>
        <end position="222"/>
    </location>
</feature>
<feature type="compositionally biased region" description="Basic and acidic residues" evidence="1">
    <location>
        <begin position="185"/>
        <end position="195"/>
    </location>
</feature>
<dbReference type="AlphaFoldDB" id="A0A9D4BIH6"/>
<evidence type="ECO:0000313" key="4">
    <source>
        <dbReference type="Proteomes" id="UP000828390"/>
    </source>
</evidence>
<protein>
    <submittedName>
        <fullName evidence="3">Uncharacterized protein</fullName>
    </submittedName>
</protein>
<dbReference type="Proteomes" id="UP000828390">
    <property type="component" value="Unassembled WGS sequence"/>
</dbReference>
<dbReference type="EMBL" id="JAIWYP010000016">
    <property type="protein sequence ID" value="KAH3694688.1"/>
    <property type="molecule type" value="Genomic_DNA"/>
</dbReference>
<accession>A0A9D4BIH6</accession>
<feature type="compositionally biased region" description="Polar residues" evidence="1">
    <location>
        <begin position="200"/>
        <end position="222"/>
    </location>
</feature>
<reference evidence="3" key="1">
    <citation type="journal article" date="2019" name="bioRxiv">
        <title>The Genome of the Zebra Mussel, Dreissena polymorpha: A Resource for Invasive Species Research.</title>
        <authorList>
            <person name="McCartney M.A."/>
            <person name="Auch B."/>
            <person name="Kono T."/>
            <person name="Mallez S."/>
            <person name="Zhang Y."/>
            <person name="Obille A."/>
            <person name="Becker A."/>
            <person name="Abrahante J.E."/>
            <person name="Garbe J."/>
            <person name="Badalamenti J.P."/>
            <person name="Herman A."/>
            <person name="Mangelson H."/>
            <person name="Liachko I."/>
            <person name="Sullivan S."/>
            <person name="Sone E.D."/>
            <person name="Koren S."/>
            <person name="Silverstein K.A.T."/>
            <person name="Beckman K.B."/>
            <person name="Gohl D.M."/>
        </authorList>
    </citation>
    <scope>NUCLEOTIDE SEQUENCE</scope>
    <source>
        <strain evidence="3">Duluth1</strain>
        <tissue evidence="3">Whole animal</tissue>
    </source>
</reference>
<proteinExistence type="predicted"/>
<evidence type="ECO:0000256" key="1">
    <source>
        <dbReference type="SAM" id="MobiDB-lite"/>
    </source>
</evidence>
<keyword evidence="4" id="KW-1185">Reference proteome</keyword>
<keyword evidence="2" id="KW-0472">Membrane</keyword>
<feature type="transmembrane region" description="Helical" evidence="2">
    <location>
        <begin position="6"/>
        <end position="26"/>
    </location>
</feature>
<name>A0A9D4BIH6_DREPO</name>